<feature type="transmembrane region" description="Helical" evidence="3">
    <location>
        <begin position="12"/>
        <end position="40"/>
    </location>
</feature>
<keyword evidence="3" id="KW-1133">Transmembrane helix</keyword>
<dbReference type="SMART" id="SM00244">
    <property type="entry name" value="PHB"/>
    <property type="match status" value="1"/>
</dbReference>
<accession>A0ABU9AXI1</accession>
<keyword evidence="3" id="KW-0472">Membrane</keyword>
<dbReference type="GO" id="GO:0008233">
    <property type="term" value="F:peptidase activity"/>
    <property type="evidence" value="ECO:0007669"/>
    <property type="project" value="UniProtKB-KW"/>
</dbReference>
<evidence type="ECO:0000256" key="1">
    <source>
        <dbReference type="ARBA" id="ARBA00004167"/>
    </source>
</evidence>
<organism evidence="5 6">
    <name type="scientific">Luteolibacter soli</name>
    <dbReference type="NCBI Taxonomy" id="3135280"/>
    <lineage>
        <taxon>Bacteria</taxon>
        <taxon>Pseudomonadati</taxon>
        <taxon>Verrucomicrobiota</taxon>
        <taxon>Verrucomicrobiia</taxon>
        <taxon>Verrucomicrobiales</taxon>
        <taxon>Verrucomicrobiaceae</taxon>
        <taxon>Luteolibacter</taxon>
    </lineage>
</organism>
<proteinExistence type="inferred from homology"/>
<dbReference type="EMBL" id="JBBUKT010000006">
    <property type="protein sequence ID" value="MEK7952233.1"/>
    <property type="molecule type" value="Genomic_DNA"/>
</dbReference>
<dbReference type="RefSeq" id="WP_341405991.1">
    <property type="nucleotide sequence ID" value="NZ_JBBUKT010000006.1"/>
</dbReference>
<evidence type="ECO:0000256" key="3">
    <source>
        <dbReference type="SAM" id="Phobius"/>
    </source>
</evidence>
<dbReference type="Gene3D" id="3.30.479.30">
    <property type="entry name" value="Band 7 domain"/>
    <property type="match status" value="1"/>
</dbReference>
<dbReference type="Pfam" id="PF01145">
    <property type="entry name" value="Band_7"/>
    <property type="match status" value="1"/>
</dbReference>
<evidence type="ECO:0000256" key="2">
    <source>
        <dbReference type="ARBA" id="ARBA00006971"/>
    </source>
</evidence>
<comment type="caution">
    <text evidence="5">The sequence shown here is derived from an EMBL/GenBank/DDBJ whole genome shotgun (WGS) entry which is preliminary data.</text>
</comment>
<evidence type="ECO:0000313" key="6">
    <source>
        <dbReference type="Proteomes" id="UP001371305"/>
    </source>
</evidence>
<reference evidence="5 6" key="1">
    <citation type="submission" date="2024-04" db="EMBL/GenBank/DDBJ databases">
        <title>Luteolibacter sp. isolated from soil.</title>
        <authorList>
            <person name="An J."/>
        </authorList>
    </citation>
    <scope>NUCLEOTIDE SEQUENCE [LARGE SCALE GENOMIC DNA]</scope>
    <source>
        <strain evidence="5 6">Y139</strain>
    </source>
</reference>
<comment type="similarity">
    <text evidence="2">Belongs to the band 7/mec-2 family. HflK subfamily.</text>
</comment>
<keyword evidence="5" id="KW-0645">Protease</keyword>
<dbReference type="InterPro" id="IPR001107">
    <property type="entry name" value="Band_7"/>
</dbReference>
<dbReference type="CDD" id="cd03404">
    <property type="entry name" value="SPFH_HflK"/>
    <property type="match status" value="1"/>
</dbReference>
<comment type="subcellular location">
    <subcellularLocation>
        <location evidence="1">Membrane</location>
        <topology evidence="1">Single-pass membrane protein</topology>
    </subcellularLocation>
</comment>
<feature type="domain" description="Band 7" evidence="4">
    <location>
        <begin position="41"/>
        <end position="256"/>
    </location>
</feature>
<protein>
    <submittedName>
        <fullName evidence="5">Protease modulator HflK</fullName>
    </submittedName>
</protein>
<keyword evidence="3" id="KW-0812">Transmembrane</keyword>
<keyword evidence="6" id="KW-1185">Reference proteome</keyword>
<dbReference type="Proteomes" id="UP001371305">
    <property type="component" value="Unassembled WGS sequence"/>
</dbReference>
<dbReference type="SUPFAM" id="SSF117892">
    <property type="entry name" value="Band 7/SPFH domain"/>
    <property type="match status" value="1"/>
</dbReference>
<gene>
    <name evidence="5" type="ORF">WKV53_17115</name>
</gene>
<dbReference type="InterPro" id="IPR036013">
    <property type="entry name" value="Band_7/SPFH_dom_sf"/>
</dbReference>
<keyword evidence="5" id="KW-0378">Hydrolase</keyword>
<evidence type="ECO:0000259" key="4">
    <source>
        <dbReference type="SMART" id="SM00244"/>
    </source>
</evidence>
<dbReference type="GO" id="GO:0006508">
    <property type="term" value="P:proteolysis"/>
    <property type="evidence" value="ECO:0007669"/>
    <property type="project" value="UniProtKB-KW"/>
</dbReference>
<sequence length="364" mass="40183">MKKHSLRSEGRAVEALLILLKHLTAHARWVFAILLLLYALSGIRTIQPQEQALLLRFGRLQPQVHGPGLLVGLPEPFDKVLRFETGKDLALPLDRWKMDSAKIQDPDKAVQFTDAQMAEKMKTTAVGGAVYSEYDDVKGRSLDPVTRGYSLSSDFNVVQGSFVLRYRIAEPFRYASAGEGIGTLLEKLGYRAITRQLADRKIDASLTSDRRDLASAAAREVQDEATRLQLGVVISGIDIRELSPPSQVLAAFEDVTNAKQFAKTLFENARQYESTTLSQSEGEAASIRHRAEGHASGLLADAEGESSAFTALLVNYRQQPELVSGRLLQETLDTVMGRIRSRTLLPADQARPSLILEPSPEYGH</sequence>
<evidence type="ECO:0000313" key="5">
    <source>
        <dbReference type="EMBL" id="MEK7952233.1"/>
    </source>
</evidence>
<name>A0ABU9AXI1_9BACT</name>
<dbReference type="InterPro" id="IPR010201">
    <property type="entry name" value="HflK"/>
</dbReference>